<evidence type="ECO:0000256" key="3">
    <source>
        <dbReference type="ARBA" id="ARBA00022738"/>
    </source>
</evidence>
<sequence>MSIALLEYAPTSQNQRVSGFEIPGDESPHIYTTADHLTNSDMDDLIQAAYRQVFNEQQMTASSRQPVLESQLRAGKLTVRGFIQGLATSEVFRSRNYDPNNNYRVAQMCVQRLLGRDIYSDREKMAWSIVLATQGLNGLVEALLSSKEFLNAFGENTVPYQRRRILPQHPQGDLPFARLPRYDQSHLEKLNALGYNFSANRYVPGSGMPSLKVQQLGGAFAYMGSALLSLGILWVVLSWFGWVKI</sequence>
<keyword evidence="5 7" id="KW-0472">Membrane</keyword>
<dbReference type="EMBL" id="WVIC01000022">
    <property type="protein sequence ID" value="NCJ07173.1"/>
    <property type="molecule type" value="Genomic_DNA"/>
</dbReference>
<dbReference type="RefSeq" id="WP_161825649.1">
    <property type="nucleotide sequence ID" value="NZ_WVIC01000022.1"/>
</dbReference>
<dbReference type="GO" id="GO:0030089">
    <property type="term" value="C:phycobilisome"/>
    <property type="evidence" value="ECO:0007669"/>
    <property type="project" value="UniProtKB-UniRule"/>
</dbReference>
<evidence type="ECO:0000256" key="5">
    <source>
        <dbReference type="ARBA" id="ARBA00023136"/>
    </source>
</evidence>
<organism evidence="9 10">
    <name type="scientific">Petrachloros mirabilis ULC683</name>
    <dbReference type="NCBI Taxonomy" id="2781853"/>
    <lineage>
        <taxon>Bacteria</taxon>
        <taxon>Bacillati</taxon>
        <taxon>Cyanobacteriota</taxon>
        <taxon>Cyanophyceae</taxon>
        <taxon>Synechococcales</taxon>
        <taxon>Petrachlorosaceae</taxon>
        <taxon>Petrachloros</taxon>
        <taxon>Petrachloros mirabilis</taxon>
    </lineage>
</organism>
<keyword evidence="3 6" id="KW-0605">Phycobilisome</keyword>
<dbReference type="InterPro" id="IPR038255">
    <property type="entry name" value="PBS_linker_sf"/>
</dbReference>
<feature type="domain" description="PBS-linker" evidence="8">
    <location>
        <begin position="11"/>
        <end position="189"/>
    </location>
</feature>
<evidence type="ECO:0000256" key="7">
    <source>
        <dbReference type="SAM" id="Phobius"/>
    </source>
</evidence>
<dbReference type="Gene3D" id="1.10.3130.20">
    <property type="entry name" value="Phycobilisome linker domain"/>
    <property type="match status" value="1"/>
</dbReference>
<evidence type="ECO:0000313" key="9">
    <source>
        <dbReference type="EMBL" id="NCJ07173.1"/>
    </source>
</evidence>
<dbReference type="PANTHER" id="PTHR34011">
    <property type="entry name" value="PHYCOBILISOME 32.1 KDA LINKER POLYPEPTIDE, PHYCOCYANIN-ASSOCIATED, ROD 2-RELATED"/>
    <property type="match status" value="1"/>
</dbReference>
<name>A0A8K1ZYG5_9CYAN</name>
<dbReference type="PROSITE" id="PS51445">
    <property type="entry name" value="PBS_LINKER"/>
    <property type="match status" value="1"/>
</dbReference>
<comment type="similarity">
    <text evidence="6">Belongs to the phycobilisome linker protein family.</text>
</comment>
<evidence type="ECO:0000256" key="4">
    <source>
        <dbReference type="ARBA" id="ARBA00023078"/>
    </source>
</evidence>
<evidence type="ECO:0000256" key="1">
    <source>
        <dbReference type="ARBA" id="ARBA00004308"/>
    </source>
</evidence>
<evidence type="ECO:0000256" key="6">
    <source>
        <dbReference type="PROSITE-ProRule" id="PRU00775"/>
    </source>
</evidence>
<evidence type="ECO:0000256" key="2">
    <source>
        <dbReference type="ARBA" id="ARBA00022549"/>
    </source>
</evidence>
<reference evidence="9" key="1">
    <citation type="submission" date="2019-12" db="EMBL/GenBank/DDBJ databases">
        <title>High-Quality draft genome sequences of three cyanobacteria isolated from the limestone walls of the Old Cathedral of Coimbra.</title>
        <authorList>
            <person name="Tiago I."/>
            <person name="Soares F."/>
            <person name="Portugal A."/>
        </authorList>
    </citation>
    <scope>NUCLEOTIDE SEQUENCE [LARGE SCALE GENOMIC DNA]</scope>
    <source>
        <strain evidence="9">C</strain>
    </source>
</reference>
<dbReference type="Proteomes" id="UP000607397">
    <property type="component" value="Unassembled WGS sequence"/>
</dbReference>
<dbReference type="GO" id="GO:0015979">
    <property type="term" value="P:photosynthesis"/>
    <property type="evidence" value="ECO:0007669"/>
    <property type="project" value="InterPro"/>
</dbReference>
<dbReference type="GO" id="GO:0012505">
    <property type="term" value="C:endomembrane system"/>
    <property type="evidence" value="ECO:0007669"/>
    <property type="project" value="UniProtKB-SubCell"/>
</dbReference>
<keyword evidence="7" id="KW-0812">Transmembrane</keyword>
<dbReference type="Pfam" id="PF00427">
    <property type="entry name" value="PBS_linker_poly"/>
    <property type="match status" value="1"/>
</dbReference>
<dbReference type="InterPro" id="IPR001297">
    <property type="entry name" value="PBS_linker_dom"/>
</dbReference>
<evidence type="ECO:0000259" key="8">
    <source>
        <dbReference type="PROSITE" id="PS51445"/>
    </source>
</evidence>
<comment type="caution">
    <text evidence="9">The sequence shown here is derived from an EMBL/GenBank/DDBJ whole genome shotgun (WGS) entry which is preliminary data.</text>
</comment>
<proteinExistence type="inferred from homology"/>
<accession>A0A8K1ZYG5</accession>
<dbReference type="AlphaFoldDB" id="A0A8K1ZYG5"/>
<keyword evidence="2" id="KW-0042">Antenna complex</keyword>
<protein>
    <submittedName>
        <fullName evidence="9">Phycobilisome rod-core linker polypeptide CpcG</fullName>
    </submittedName>
</protein>
<feature type="transmembrane region" description="Helical" evidence="7">
    <location>
        <begin position="219"/>
        <end position="242"/>
    </location>
</feature>
<gene>
    <name evidence="9" type="ORF">GS597_11785</name>
</gene>
<keyword evidence="4" id="KW-0793">Thylakoid</keyword>
<comment type="subcellular location">
    <subcellularLocation>
        <location evidence="1">Endomembrane system</location>
    </subcellularLocation>
</comment>
<keyword evidence="7" id="KW-1133">Transmembrane helix</keyword>
<keyword evidence="10" id="KW-1185">Reference proteome</keyword>
<evidence type="ECO:0000313" key="10">
    <source>
        <dbReference type="Proteomes" id="UP000607397"/>
    </source>
</evidence>